<evidence type="ECO:0000256" key="1">
    <source>
        <dbReference type="SAM" id="MobiDB-lite"/>
    </source>
</evidence>
<sequence>MFAGSQYFIVAGGTFNNYHAAPTVPHASDFRMIAMGDIDLQKELTVNKESGVVRFRRGHKCVRRVYSAKVAGQNTDLTVAMYQGEGAEEDWRRDREMCMSVRHPNIVQILGGANHGNIHAAVFHGDLVPFKQFLAPQSPIMTVYLYVCYRGESHFHNDSLWTPLDRILIFFLSSFALILPTSDRTSPATLSGPPNAHSAPLPQVATSSGPPNTGDLVIESLGLRQYHRICFIYLRQYSGCFIPTSSTVNAGAVIYWPSRHQYEDHTEIVFLEELDVYNHNGDSDHIWWIDAHGAADRGGNGWSRYS</sequence>
<accession>A0AAD7IMZ4</accession>
<dbReference type="Proteomes" id="UP001215598">
    <property type="component" value="Unassembled WGS sequence"/>
</dbReference>
<dbReference type="EMBL" id="JARKIB010000084">
    <property type="protein sequence ID" value="KAJ7745121.1"/>
    <property type="molecule type" value="Genomic_DNA"/>
</dbReference>
<feature type="region of interest" description="Disordered" evidence="1">
    <location>
        <begin position="188"/>
        <end position="209"/>
    </location>
</feature>
<evidence type="ECO:0000313" key="2">
    <source>
        <dbReference type="EMBL" id="KAJ7745121.1"/>
    </source>
</evidence>
<reference evidence="2" key="1">
    <citation type="submission" date="2023-03" db="EMBL/GenBank/DDBJ databases">
        <title>Massive genome expansion in bonnet fungi (Mycena s.s.) driven by repeated elements and novel gene families across ecological guilds.</title>
        <authorList>
            <consortium name="Lawrence Berkeley National Laboratory"/>
            <person name="Harder C.B."/>
            <person name="Miyauchi S."/>
            <person name="Viragh M."/>
            <person name="Kuo A."/>
            <person name="Thoen E."/>
            <person name="Andreopoulos B."/>
            <person name="Lu D."/>
            <person name="Skrede I."/>
            <person name="Drula E."/>
            <person name="Henrissat B."/>
            <person name="Morin E."/>
            <person name="Kohler A."/>
            <person name="Barry K."/>
            <person name="LaButti K."/>
            <person name="Morin E."/>
            <person name="Salamov A."/>
            <person name="Lipzen A."/>
            <person name="Mereny Z."/>
            <person name="Hegedus B."/>
            <person name="Baldrian P."/>
            <person name="Stursova M."/>
            <person name="Weitz H."/>
            <person name="Taylor A."/>
            <person name="Grigoriev I.V."/>
            <person name="Nagy L.G."/>
            <person name="Martin F."/>
            <person name="Kauserud H."/>
        </authorList>
    </citation>
    <scope>NUCLEOTIDE SEQUENCE</scope>
    <source>
        <strain evidence="2">CBHHK182m</strain>
    </source>
</reference>
<gene>
    <name evidence="2" type="ORF">B0H16DRAFT_1558935</name>
</gene>
<feature type="non-terminal residue" evidence="2">
    <location>
        <position position="1"/>
    </location>
</feature>
<dbReference type="AlphaFoldDB" id="A0AAD7IMZ4"/>
<name>A0AAD7IMZ4_9AGAR</name>
<proteinExistence type="predicted"/>
<evidence type="ECO:0008006" key="4">
    <source>
        <dbReference type="Google" id="ProtNLM"/>
    </source>
</evidence>
<keyword evidence="3" id="KW-1185">Reference proteome</keyword>
<organism evidence="2 3">
    <name type="scientific">Mycena metata</name>
    <dbReference type="NCBI Taxonomy" id="1033252"/>
    <lineage>
        <taxon>Eukaryota</taxon>
        <taxon>Fungi</taxon>
        <taxon>Dikarya</taxon>
        <taxon>Basidiomycota</taxon>
        <taxon>Agaricomycotina</taxon>
        <taxon>Agaricomycetes</taxon>
        <taxon>Agaricomycetidae</taxon>
        <taxon>Agaricales</taxon>
        <taxon>Marasmiineae</taxon>
        <taxon>Mycenaceae</taxon>
        <taxon>Mycena</taxon>
    </lineage>
</organism>
<protein>
    <recommendedName>
        <fullName evidence="4">Protein kinase domain-containing protein</fullName>
    </recommendedName>
</protein>
<comment type="caution">
    <text evidence="2">The sequence shown here is derived from an EMBL/GenBank/DDBJ whole genome shotgun (WGS) entry which is preliminary data.</text>
</comment>
<evidence type="ECO:0000313" key="3">
    <source>
        <dbReference type="Proteomes" id="UP001215598"/>
    </source>
</evidence>